<evidence type="ECO:0000313" key="3">
    <source>
        <dbReference type="Proteomes" id="UP000469430"/>
    </source>
</evidence>
<protein>
    <recommendedName>
        <fullName evidence="4">Lipoprotein</fullName>
    </recommendedName>
</protein>
<comment type="caution">
    <text evidence="2">The sequence shown here is derived from an EMBL/GenBank/DDBJ whole genome shotgun (WGS) entry which is preliminary data.</text>
</comment>
<name>A0A6I4U001_9SPHN</name>
<dbReference type="PROSITE" id="PS51257">
    <property type="entry name" value="PROKAR_LIPOPROTEIN"/>
    <property type="match status" value="1"/>
</dbReference>
<reference evidence="2 3" key="1">
    <citation type="submission" date="2019-12" db="EMBL/GenBank/DDBJ databases">
        <title>Genomic-based taxomic classification of the family Erythrobacteraceae.</title>
        <authorList>
            <person name="Xu L."/>
        </authorList>
    </citation>
    <scope>NUCLEOTIDE SEQUENCE [LARGE SCALE GENOMIC DNA]</scope>
    <source>
        <strain evidence="2 3">S36</strain>
    </source>
</reference>
<evidence type="ECO:0008006" key="4">
    <source>
        <dbReference type="Google" id="ProtNLM"/>
    </source>
</evidence>
<accession>A0A6I4U001</accession>
<dbReference type="RefSeq" id="WP_377019935.1">
    <property type="nucleotide sequence ID" value="NZ_JBHSCP010000003.1"/>
</dbReference>
<gene>
    <name evidence="2" type="ORF">GRI97_16800</name>
</gene>
<dbReference type="EMBL" id="WTYJ01000004">
    <property type="protein sequence ID" value="MXP00652.1"/>
    <property type="molecule type" value="Genomic_DNA"/>
</dbReference>
<dbReference type="Proteomes" id="UP000469430">
    <property type="component" value="Unassembled WGS sequence"/>
</dbReference>
<dbReference type="AlphaFoldDB" id="A0A6I4U001"/>
<sequence length="451" mass="48569">MQLARAARMRGWTAMAAIVGAIALLGGCGDDKPKVAPIPTPTPTTITITPAGRLVQSAQGQPASFTTLSGWRVEIAGGALTVKPSAAATHGAGFQYVSRGTRELLGRQELRSWAGDRRSMILPGGAKLTMWGQGGNLLRVSIYDGDNSHEIDVLTMTIMHSQVNTTVAESRDQGEHDGETGHLAGTFSHPDYSWLYLGNLYTQAGSATRAPQEKIVASAALGRQFAGSIIPHTATLPVLPAETDATCEADGIARGGLQRTSGGQFEYRSRSGMWVMKLDKHTITLTRLVGDKAHFTWEVWGDPHENLNGKHIKDWEVTSRTLMMDDGTKITMHADGPQHVVHTTSIYDGAQSHEIGNAGNVLRHSCVNATVARERETREWDGETAQLVLLPTDKSAIGGLLVQNIYTETAPAVGSLPLRSFLPVLLGSTGEPDVNPNQINDYYDDPRLSYT</sequence>
<evidence type="ECO:0000313" key="2">
    <source>
        <dbReference type="EMBL" id="MXP00652.1"/>
    </source>
</evidence>
<evidence type="ECO:0000256" key="1">
    <source>
        <dbReference type="SAM" id="MobiDB-lite"/>
    </source>
</evidence>
<proteinExistence type="predicted"/>
<organism evidence="2 3">
    <name type="scientific">Croceibacterium xixiisoli</name>
    <dbReference type="NCBI Taxonomy" id="1476466"/>
    <lineage>
        <taxon>Bacteria</taxon>
        <taxon>Pseudomonadati</taxon>
        <taxon>Pseudomonadota</taxon>
        <taxon>Alphaproteobacteria</taxon>
        <taxon>Sphingomonadales</taxon>
        <taxon>Erythrobacteraceae</taxon>
        <taxon>Croceibacterium</taxon>
    </lineage>
</organism>
<feature type="region of interest" description="Disordered" evidence="1">
    <location>
        <begin position="427"/>
        <end position="451"/>
    </location>
</feature>
<keyword evidence="3" id="KW-1185">Reference proteome</keyword>